<evidence type="ECO:0000313" key="1">
    <source>
        <dbReference type="EMBL" id="CAG8571858.1"/>
    </source>
</evidence>
<protein>
    <submittedName>
        <fullName evidence="1">10205_t:CDS:1</fullName>
    </submittedName>
</protein>
<dbReference type="Proteomes" id="UP000789525">
    <property type="component" value="Unassembled WGS sequence"/>
</dbReference>
<dbReference type="EMBL" id="CAJVPT010010601">
    <property type="protein sequence ID" value="CAG8571858.1"/>
    <property type="molecule type" value="Genomic_DNA"/>
</dbReference>
<reference evidence="1" key="1">
    <citation type="submission" date="2021-06" db="EMBL/GenBank/DDBJ databases">
        <authorList>
            <person name="Kallberg Y."/>
            <person name="Tangrot J."/>
            <person name="Rosling A."/>
        </authorList>
    </citation>
    <scope>NUCLEOTIDE SEQUENCE</scope>
    <source>
        <strain evidence="1">CL356</strain>
    </source>
</reference>
<sequence length="194" mass="21041">MGNVVLQNLTLRIAVFEVLSISSSLVYGAITLILCPHHESTQTMAICEGAPMVSVSAPYQGNGQNHSLSDFTNPTIIGESNNHHNQRRGTNSIIPGFTSIRLKSYFQKHNNSAPLSFVFPKPPSQTPLNKLSDDSASDRSYSSDNSDEKPPSSIDTNNGGGIIVNKIVVHKQGKSLDIKHPESAATDRFSAIYF</sequence>
<name>A0ACA9M7E6_9GLOM</name>
<organism evidence="1 2">
    <name type="scientific">Acaulospora colombiana</name>
    <dbReference type="NCBI Taxonomy" id="27376"/>
    <lineage>
        <taxon>Eukaryota</taxon>
        <taxon>Fungi</taxon>
        <taxon>Fungi incertae sedis</taxon>
        <taxon>Mucoromycota</taxon>
        <taxon>Glomeromycotina</taxon>
        <taxon>Glomeromycetes</taxon>
        <taxon>Diversisporales</taxon>
        <taxon>Acaulosporaceae</taxon>
        <taxon>Acaulospora</taxon>
    </lineage>
</organism>
<proteinExistence type="predicted"/>
<keyword evidence="2" id="KW-1185">Reference proteome</keyword>
<evidence type="ECO:0000313" key="2">
    <source>
        <dbReference type="Proteomes" id="UP000789525"/>
    </source>
</evidence>
<gene>
    <name evidence="1" type="ORF">ACOLOM_LOCUS5633</name>
</gene>
<accession>A0ACA9M7E6</accession>
<comment type="caution">
    <text evidence="1">The sequence shown here is derived from an EMBL/GenBank/DDBJ whole genome shotgun (WGS) entry which is preliminary data.</text>
</comment>